<comment type="caution">
    <text evidence="7">The sequence shown here is derived from an EMBL/GenBank/DDBJ whole genome shotgun (WGS) entry which is preliminary data.</text>
</comment>
<dbReference type="PANTHER" id="PTHR30606">
    <property type="entry name" value="LIPID A BIOSYNTHESIS LAUROYL ACYLTRANSFERASE"/>
    <property type="match status" value="1"/>
</dbReference>
<evidence type="ECO:0000313" key="7">
    <source>
        <dbReference type="EMBL" id="MQY44305.1"/>
    </source>
</evidence>
<evidence type="ECO:0000256" key="2">
    <source>
        <dbReference type="ARBA" id="ARBA00022475"/>
    </source>
</evidence>
<dbReference type="InterPro" id="IPR004960">
    <property type="entry name" value="LipA_acyltrans"/>
</dbReference>
<dbReference type="RefSeq" id="WP_153549195.1">
    <property type="nucleotide sequence ID" value="NZ_WIXK01000013.1"/>
</dbReference>
<dbReference type="PANTHER" id="PTHR30606:SF10">
    <property type="entry name" value="PHOSPHATIDYLINOSITOL MANNOSIDE ACYLTRANSFERASE"/>
    <property type="match status" value="1"/>
</dbReference>
<keyword evidence="4 7" id="KW-0808">Transferase</keyword>
<sequence length="298" mass="33630">MPRPISDLSFREKASYFVSNLILRGVIRVMGMLPYKMRLRMMGGLLRRIAPVVGIERRIRQNLNYVMPDLPAAEVKKICADVADNAGRTIAELYAGAPFRKLAEQSRISGPGLDALRQAKAENRPVILVTAHFANYDAARAKLISLGFKMGSLYRRMANPYFNEHYVAAIKTTGTPMFEQGKRGMVEMVRYLKQGGTLAVVADLHAYGGSQIDFFGKPAKTSLVVAELALKYNAVMIPVYAVRQDNGFEFEVIMKAPLEHSDALTMTTEVTQDLEDMVRQHMGQWFWIHRRWKPFIKG</sequence>
<reference evidence="7 8" key="1">
    <citation type="submission" date="2019-10" db="EMBL/GenBank/DDBJ databases">
        <title>Epibacterium sp. nov., isolated from seawater.</title>
        <authorList>
            <person name="Zhang X."/>
            <person name="Li N."/>
        </authorList>
    </citation>
    <scope>NUCLEOTIDE SEQUENCE [LARGE SCALE GENOMIC DNA]</scope>
    <source>
        <strain evidence="7 8">SM1969</strain>
    </source>
</reference>
<dbReference type="GO" id="GO:0005886">
    <property type="term" value="C:plasma membrane"/>
    <property type="evidence" value="ECO:0007669"/>
    <property type="project" value="UniProtKB-SubCell"/>
</dbReference>
<evidence type="ECO:0000256" key="6">
    <source>
        <dbReference type="ARBA" id="ARBA00023315"/>
    </source>
</evidence>
<evidence type="ECO:0000313" key="8">
    <source>
        <dbReference type="Proteomes" id="UP000436694"/>
    </source>
</evidence>
<keyword evidence="6 7" id="KW-0012">Acyltransferase</keyword>
<evidence type="ECO:0000256" key="4">
    <source>
        <dbReference type="ARBA" id="ARBA00022679"/>
    </source>
</evidence>
<protein>
    <submittedName>
        <fullName evidence="7">Lauroyl acyltransferase</fullName>
    </submittedName>
</protein>
<dbReference type="EMBL" id="WIXK01000013">
    <property type="protein sequence ID" value="MQY44305.1"/>
    <property type="molecule type" value="Genomic_DNA"/>
</dbReference>
<dbReference type="CDD" id="cd07984">
    <property type="entry name" value="LPLAT_LABLAT-like"/>
    <property type="match status" value="1"/>
</dbReference>
<comment type="subcellular location">
    <subcellularLocation>
        <location evidence="1">Cell inner membrane</location>
    </subcellularLocation>
</comment>
<evidence type="ECO:0000256" key="3">
    <source>
        <dbReference type="ARBA" id="ARBA00022519"/>
    </source>
</evidence>
<organism evidence="7 8">
    <name type="scientific">Tritonibacter aquimaris</name>
    <dbReference type="NCBI Taxonomy" id="2663379"/>
    <lineage>
        <taxon>Bacteria</taxon>
        <taxon>Pseudomonadati</taxon>
        <taxon>Pseudomonadota</taxon>
        <taxon>Alphaproteobacteria</taxon>
        <taxon>Rhodobacterales</taxon>
        <taxon>Paracoccaceae</taxon>
        <taxon>Tritonibacter</taxon>
    </lineage>
</organism>
<gene>
    <name evidence="7" type="ORF">GG681_16785</name>
</gene>
<keyword evidence="2" id="KW-1003">Cell membrane</keyword>
<dbReference type="Proteomes" id="UP000436694">
    <property type="component" value="Unassembled WGS sequence"/>
</dbReference>
<evidence type="ECO:0000256" key="1">
    <source>
        <dbReference type="ARBA" id="ARBA00004533"/>
    </source>
</evidence>
<dbReference type="AlphaFoldDB" id="A0A844ANP2"/>
<keyword evidence="3" id="KW-0997">Cell inner membrane</keyword>
<evidence type="ECO:0000256" key="5">
    <source>
        <dbReference type="ARBA" id="ARBA00023136"/>
    </source>
</evidence>
<accession>A0A844ANP2</accession>
<name>A0A844ANP2_9RHOB</name>
<dbReference type="Pfam" id="PF03279">
    <property type="entry name" value="Lip_A_acyltrans"/>
    <property type="match status" value="1"/>
</dbReference>
<keyword evidence="5" id="KW-0472">Membrane</keyword>
<dbReference type="GO" id="GO:0009247">
    <property type="term" value="P:glycolipid biosynthetic process"/>
    <property type="evidence" value="ECO:0007669"/>
    <property type="project" value="UniProtKB-ARBA"/>
</dbReference>
<dbReference type="GO" id="GO:0016746">
    <property type="term" value="F:acyltransferase activity"/>
    <property type="evidence" value="ECO:0007669"/>
    <property type="project" value="UniProtKB-KW"/>
</dbReference>
<proteinExistence type="predicted"/>
<keyword evidence="8" id="KW-1185">Reference proteome</keyword>